<dbReference type="GO" id="GO:0030435">
    <property type="term" value="P:sporulation resulting in formation of a cellular spore"/>
    <property type="evidence" value="ECO:0007669"/>
    <property type="project" value="UniProtKB-KW"/>
</dbReference>
<dbReference type="EMBL" id="QOCW01000002">
    <property type="protein sequence ID" value="RBW71091.1"/>
    <property type="molecule type" value="Genomic_DNA"/>
</dbReference>
<evidence type="ECO:0000256" key="1">
    <source>
        <dbReference type="ARBA" id="ARBA00022969"/>
    </source>
</evidence>
<evidence type="ECO:0000256" key="2">
    <source>
        <dbReference type="SAM" id="MobiDB-lite"/>
    </source>
</evidence>
<keyword evidence="4" id="KW-1185">Reference proteome</keyword>
<feature type="compositionally biased region" description="Basic and acidic residues" evidence="2">
    <location>
        <begin position="1"/>
        <end position="10"/>
    </location>
</feature>
<dbReference type="RefSeq" id="WP_113804571.1">
    <property type="nucleotide sequence ID" value="NZ_QOCW01000002.1"/>
</dbReference>
<evidence type="ECO:0000313" key="3">
    <source>
        <dbReference type="EMBL" id="RBW71091.1"/>
    </source>
</evidence>
<reference evidence="3 4" key="1">
    <citation type="submission" date="2018-07" db="EMBL/GenBank/DDBJ databases">
        <title>Lottiidibacillus patelloidae gen. nov., sp. nov., isolated from the intestinal tract of a marine limpet and the reclassification of B. taeanensis BH030017T, B. algicola KMM 3737T and B. hwajinpoensis SW-72T as genus Lottiidibacillus.</title>
        <authorList>
            <person name="Liu R."/>
            <person name="Huang Z."/>
        </authorList>
    </citation>
    <scope>NUCLEOTIDE SEQUENCE [LARGE SCALE GENOMIC DNA]</scope>
    <source>
        <strain evidence="3 4">BH030017</strain>
    </source>
</reference>
<dbReference type="AlphaFoldDB" id="A0A366Y4G8"/>
<comment type="caution">
    <text evidence="3">The sequence shown here is derived from an EMBL/GenBank/DDBJ whole genome shotgun (WGS) entry which is preliminary data.</text>
</comment>
<accession>A0A366Y4G8</accession>
<organism evidence="3 4">
    <name type="scientific">Bacillus taeanensis</name>
    <dbReference type="NCBI Taxonomy" id="273032"/>
    <lineage>
        <taxon>Bacteria</taxon>
        <taxon>Bacillati</taxon>
        <taxon>Bacillota</taxon>
        <taxon>Bacilli</taxon>
        <taxon>Bacillales</taxon>
        <taxon>Bacillaceae</taxon>
        <taxon>Bacillus</taxon>
    </lineage>
</organism>
<dbReference type="Proteomes" id="UP000253314">
    <property type="component" value="Unassembled WGS sequence"/>
</dbReference>
<keyword evidence="1" id="KW-0749">Sporulation</keyword>
<sequence>MSNPKHDPRPFTKNHLSSATLEAGGNKGKQMQNKSNEHPDYVPAKGK</sequence>
<proteinExistence type="predicted"/>
<dbReference type="GO" id="GO:0042601">
    <property type="term" value="C:endospore-forming forespore"/>
    <property type="evidence" value="ECO:0007669"/>
    <property type="project" value="InterPro"/>
</dbReference>
<dbReference type="OrthoDB" id="2455637at2"/>
<evidence type="ECO:0000313" key="4">
    <source>
        <dbReference type="Proteomes" id="UP000253314"/>
    </source>
</evidence>
<name>A0A366Y4G8_9BACI</name>
<dbReference type="Pfam" id="PF08177">
    <property type="entry name" value="SspN"/>
    <property type="match status" value="1"/>
</dbReference>
<dbReference type="GO" id="GO:0030436">
    <property type="term" value="P:asexual sporulation"/>
    <property type="evidence" value="ECO:0007669"/>
    <property type="project" value="InterPro"/>
</dbReference>
<dbReference type="InterPro" id="IPR012612">
    <property type="entry name" value="SASP_SspN"/>
</dbReference>
<protein>
    <submittedName>
        <fullName evidence="3">Acid-soluble spore protein N</fullName>
    </submittedName>
</protein>
<feature type="region of interest" description="Disordered" evidence="2">
    <location>
        <begin position="1"/>
        <end position="47"/>
    </location>
</feature>
<gene>
    <name evidence="3" type="ORF">DS031_03610</name>
</gene>